<feature type="domain" description="G-protein coupled receptors family 1 profile" evidence="6">
    <location>
        <begin position="19"/>
        <end position="252"/>
    </location>
</feature>
<evidence type="ECO:0000256" key="1">
    <source>
        <dbReference type="ARBA" id="ARBA00004370"/>
    </source>
</evidence>
<dbReference type="InterPro" id="IPR000276">
    <property type="entry name" value="GPCR_Rhodpsn"/>
</dbReference>
<feature type="transmembrane region" description="Helical" evidence="5">
    <location>
        <begin position="81"/>
        <end position="103"/>
    </location>
</feature>
<gene>
    <name evidence="8" type="primary">LOC105844228</name>
</gene>
<evidence type="ECO:0000256" key="2">
    <source>
        <dbReference type="ARBA" id="ARBA00022692"/>
    </source>
</evidence>
<sequence length="280" mass="32325">MDEVWLIITIVIDIAVIAANSGEITLLIKKWRNLDRIEHLLLSLSIADLIAGIAMTCQDIKQLVHVVRDNKFQMNETDAIIFDNLFVFCVLVSNFHVISIAVERLTAVVFPMKYSLFTTFKCKAITICFVWCFSIVSTGVIASSFKYKSQPASENLRYLTCAGILLFACISVFMIYTVLFCALVIREREMNKMLPQETRKYLRDKRTTLFCLLIGVTFVVCILPPTLGYFRLYHPIQNLFYTLNHLLNPFIYFAKSLYEKRARSRSAIKYRIQTTNEFVT</sequence>
<keyword evidence="2 5" id="KW-0812">Transmembrane</keyword>
<accession>A0ABM4DM99</accession>
<keyword evidence="8" id="KW-0675">Receptor</keyword>
<keyword evidence="7" id="KW-1185">Reference proteome</keyword>
<organism evidence="7 8">
    <name type="scientific">Hydra vulgaris</name>
    <name type="common">Hydra</name>
    <name type="synonym">Hydra attenuata</name>
    <dbReference type="NCBI Taxonomy" id="6087"/>
    <lineage>
        <taxon>Eukaryota</taxon>
        <taxon>Metazoa</taxon>
        <taxon>Cnidaria</taxon>
        <taxon>Hydrozoa</taxon>
        <taxon>Hydroidolina</taxon>
        <taxon>Anthoathecata</taxon>
        <taxon>Aplanulata</taxon>
        <taxon>Hydridae</taxon>
        <taxon>Hydra</taxon>
    </lineage>
</organism>
<evidence type="ECO:0000256" key="5">
    <source>
        <dbReference type="SAM" id="Phobius"/>
    </source>
</evidence>
<feature type="transmembrane region" description="Helical" evidence="5">
    <location>
        <begin position="157"/>
        <end position="185"/>
    </location>
</feature>
<dbReference type="RefSeq" id="XP_065675677.1">
    <property type="nucleotide sequence ID" value="XM_065819605.1"/>
</dbReference>
<dbReference type="Pfam" id="PF00001">
    <property type="entry name" value="7tm_1"/>
    <property type="match status" value="1"/>
</dbReference>
<feature type="transmembrane region" description="Helical" evidence="5">
    <location>
        <begin position="6"/>
        <end position="28"/>
    </location>
</feature>
<keyword evidence="4 5" id="KW-0472">Membrane</keyword>
<dbReference type="CDD" id="cd00637">
    <property type="entry name" value="7tm_classA_rhodopsin-like"/>
    <property type="match status" value="1"/>
</dbReference>
<reference evidence="8" key="1">
    <citation type="submission" date="2025-08" db="UniProtKB">
        <authorList>
            <consortium name="RefSeq"/>
        </authorList>
    </citation>
    <scope>IDENTIFICATION</scope>
</reference>
<dbReference type="PANTHER" id="PTHR45698">
    <property type="entry name" value="TRACE AMINE-ASSOCIATED RECEPTOR 19N-RELATED"/>
    <property type="match status" value="1"/>
</dbReference>
<evidence type="ECO:0000313" key="7">
    <source>
        <dbReference type="Proteomes" id="UP001652625"/>
    </source>
</evidence>
<evidence type="ECO:0000256" key="4">
    <source>
        <dbReference type="ARBA" id="ARBA00023136"/>
    </source>
</evidence>
<feature type="transmembrane region" description="Helical" evidence="5">
    <location>
        <begin position="124"/>
        <end position="145"/>
    </location>
</feature>
<keyword evidence="3 5" id="KW-1133">Transmembrane helix</keyword>
<dbReference type="Gene3D" id="1.20.1070.10">
    <property type="entry name" value="Rhodopsin 7-helix transmembrane proteins"/>
    <property type="match status" value="1"/>
</dbReference>
<comment type="subcellular location">
    <subcellularLocation>
        <location evidence="1">Membrane</location>
    </subcellularLocation>
</comment>
<evidence type="ECO:0000313" key="8">
    <source>
        <dbReference type="RefSeq" id="XP_065675677.1"/>
    </source>
</evidence>
<dbReference type="InterPro" id="IPR017452">
    <property type="entry name" value="GPCR_Rhodpsn_7TM"/>
</dbReference>
<dbReference type="GeneID" id="105844228"/>
<evidence type="ECO:0000256" key="3">
    <source>
        <dbReference type="ARBA" id="ARBA00022989"/>
    </source>
</evidence>
<evidence type="ECO:0000259" key="6">
    <source>
        <dbReference type="PROSITE" id="PS50262"/>
    </source>
</evidence>
<protein>
    <submittedName>
        <fullName evidence="8">Histamine H2 receptor</fullName>
    </submittedName>
</protein>
<dbReference type="Proteomes" id="UP001652625">
    <property type="component" value="Chromosome 15"/>
</dbReference>
<name>A0ABM4DM99_HYDVU</name>
<dbReference type="PANTHER" id="PTHR45698:SF1">
    <property type="entry name" value="TRACE AMINE-ASSOCIATED RECEPTOR 13C-LIKE"/>
    <property type="match status" value="1"/>
</dbReference>
<feature type="transmembrane region" description="Helical" evidence="5">
    <location>
        <begin position="206"/>
        <end position="227"/>
    </location>
</feature>
<feature type="transmembrane region" description="Helical" evidence="5">
    <location>
        <begin position="40"/>
        <end position="61"/>
    </location>
</feature>
<proteinExistence type="predicted"/>
<dbReference type="PROSITE" id="PS50262">
    <property type="entry name" value="G_PROTEIN_RECEP_F1_2"/>
    <property type="match status" value="1"/>
</dbReference>
<dbReference type="SUPFAM" id="SSF81321">
    <property type="entry name" value="Family A G protein-coupled receptor-like"/>
    <property type="match status" value="1"/>
</dbReference>